<evidence type="ECO:0000313" key="2">
    <source>
        <dbReference type="EMBL" id="KAF2262994.1"/>
    </source>
</evidence>
<dbReference type="PROSITE" id="PS51296">
    <property type="entry name" value="RIESKE"/>
    <property type="match status" value="1"/>
</dbReference>
<accession>A0A9P4N585</accession>
<organism evidence="2 3">
    <name type="scientific">Lojkania enalia</name>
    <dbReference type="NCBI Taxonomy" id="147567"/>
    <lineage>
        <taxon>Eukaryota</taxon>
        <taxon>Fungi</taxon>
        <taxon>Dikarya</taxon>
        <taxon>Ascomycota</taxon>
        <taxon>Pezizomycotina</taxon>
        <taxon>Dothideomycetes</taxon>
        <taxon>Pleosporomycetidae</taxon>
        <taxon>Pleosporales</taxon>
        <taxon>Pleosporales incertae sedis</taxon>
        <taxon>Lojkania</taxon>
    </lineage>
</organism>
<dbReference type="OrthoDB" id="4507347at2759"/>
<keyword evidence="3" id="KW-1185">Reference proteome</keyword>
<reference evidence="3" key="1">
    <citation type="journal article" date="2020" name="Stud. Mycol.">
        <title>101 Dothideomycetes genomes: A test case for predicting lifestyles and emergence of pathogens.</title>
        <authorList>
            <person name="Haridas S."/>
            <person name="Albert R."/>
            <person name="Binder M."/>
            <person name="Bloem J."/>
            <person name="LaButti K."/>
            <person name="Salamov A."/>
            <person name="Andreopoulos B."/>
            <person name="Baker S."/>
            <person name="Barry K."/>
            <person name="Bills G."/>
            <person name="Bluhm B."/>
            <person name="Cannon C."/>
            <person name="Castanera R."/>
            <person name="Culley D."/>
            <person name="Daum C."/>
            <person name="Ezra D."/>
            <person name="Gonzalez J."/>
            <person name="Henrissat B."/>
            <person name="Kuo A."/>
            <person name="Liang C."/>
            <person name="Lipzen A."/>
            <person name="Lutzoni F."/>
            <person name="Magnuson J."/>
            <person name="Mondo S."/>
            <person name="Nolan M."/>
            <person name="Ohm R."/>
            <person name="Pangilinan J."/>
            <person name="Park H.-J."/>
            <person name="Ramirez L."/>
            <person name="Alfaro M."/>
            <person name="Sun H."/>
            <person name="Tritt A."/>
            <person name="Yoshinaga Y."/>
            <person name="Zwiers L.-H."/>
            <person name="Turgeon B."/>
            <person name="Goodwin S."/>
            <person name="Spatafora J."/>
            <person name="Crous P."/>
            <person name="Grigoriev I."/>
        </authorList>
    </citation>
    <scope>NUCLEOTIDE SEQUENCE [LARGE SCALE GENOMIC DNA]</scope>
    <source>
        <strain evidence="3">CBS 304.66</strain>
    </source>
</reference>
<dbReference type="InterPro" id="IPR024079">
    <property type="entry name" value="MetalloPept_cat_dom_sf"/>
</dbReference>
<dbReference type="EMBL" id="ML986633">
    <property type="protein sequence ID" value="KAF2262994.1"/>
    <property type="molecule type" value="Genomic_DNA"/>
</dbReference>
<dbReference type="GO" id="GO:0051537">
    <property type="term" value="F:2 iron, 2 sulfur cluster binding"/>
    <property type="evidence" value="ECO:0007669"/>
    <property type="project" value="InterPro"/>
</dbReference>
<evidence type="ECO:0000313" key="3">
    <source>
        <dbReference type="Proteomes" id="UP000800093"/>
    </source>
</evidence>
<comment type="caution">
    <text evidence="2">The sequence shown here is derived from an EMBL/GenBank/DDBJ whole genome shotgun (WGS) entry which is preliminary data.</text>
</comment>
<proteinExistence type="predicted"/>
<dbReference type="Proteomes" id="UP000800093">
    <property type="component" value="Unassembled WGS sequence"/>
</dbReference>
<gene>
    <name evidence="2" type="ORF">CC78DRAFT_605099</name>
</gene>
<feature type="domain" description="Rieske" evidence="1">
    <location>
        <begin position="68"/>
        <end position="134"/>
    </location>
</feature>
<dbReference type="Gene3D" id="3.40.390.10">
    <property type="entry name" value="Collagenase (Catalytic Domain)"/>
    <property type="match status" value="1"/>
</dbReference>
<dbReference type="AlphaFoldDB" id="A0A9P4N585"/>
<dbReference type="InterPro" id="IPR017941">
    <property type="entry name" value="Rieske_2Fe-2S"/>
</dbReference>
<evidence type="ECO:0000259" key="1">
    <source>
        <dbReference type="PROSITE" id="PS51296"/>
    </source>
</evidence>
<protein>
    <recommendedName>
        <fullName evidence="1">Rieske domain-containing protein</fullName>
    </recommendedName>
</protein>
<sequence>MDALSQDQKNLVDWLFEPNHDYSRAKQELRAVFADINQKSTKGVTISPDVVFYCDLKRFYKRQTGEGWVWVDGEITHPDAPPNTAMAIVRDEDGETYDPTEQCSHIGMRPPGNKVTNMFVINMSGNAQVIICPWLLEYADKKGWNERYSWQTWGVGKAARFINLKQFVSNWFYSPVDLVFAFEKMILHELTHANAFKFRRTIDVGGWDGYGWKNCRKLSHIESNKNSDNQDDWVRGGYDNADSYALFGSCLYALEKGYRFTEDGDVDTSGVQEGST</sequence>
<dbReference type="GO" id="GO:0008237">
    <property type="term" value="F:metallopeptidase activity"/>
    <property type="evidence" value="ECO:0007669"/>
    <property type="project" value="InterPro"/>
</dbReference>
<name>A0A9P4N585_9PLEO</name>